<evidence type="ECO:0000313" key="1">
    <source>
        <dbReference type="EMBL" id="CAE7333840.1"/>
    </source>
</evidence>
<protein>
    <recommendedName>
        <fullName evidence="3">DNA-directed DNA polymerase</fullName>
    </recommendedName>
</protein>
<evidence type="ECO:0000313" key="2">
    <source>
        <dbReference type="Proteomes" id="UP000649617"/>
    </source>
</evidence>
<dbReference type="EMBL" id="CAJNIZ010012426">
    <property type="protein sequence ID" value="CAE7333840.1"/>
    <property type="molecule type" value="Genomic_DNA"/>
</dbReference>
<name>A0A812P1S1_SYMPI</name>
<proteinExistence type="predicted"/>
<dbReference type="OrthoDB" id="442875at2759"/>
<reference evidence="1" key="1">
    <citation type="submission" date="2021-02" db="EMBL/GenBank/DDBJ databases">
        <authorList>
            <person name="Dougan E. K."/>
            <person name="Rhodes N."/>
            <person name="Thang M."/>
            <person name="Chan C."/>
        </authorList>
    </citation>
    <scope>NUCLEOTIDE SEQUENCE</scope>
</reference>
<comment type="caution">
    <text evidence="1">The sequence shown here is derived from an EMBL/GenBank/DDBJ whole genome shotgun (WGS) entry which is preliminary data.</text>
</comment>
<dbReference type="Proteomes" id="UP000649617">
    <property type="component" value="Unassembled WGS sequence"/>
</dbReference>
<gene>
    <name evidence="1" type="ORF">SPIL2461_LOCUS7794</name>
</gene>
<evidence type="ECO:0008006" key="3">
    <source>
        <dbReference type="Google" id="ProtNLM"/>
    </source>
</evidence>
<keyword evidence="2" id="KW-1185">Reference proteome</keyword>
<accession>A0A812P1S1</accession>
<sequence length="865" mass="99279">MVDEPFDITRRFLRDLLDLAFDYLRWCKEVNKSPTFKPGEREAFEAAVQCQSCGSQFGPDAPKVLHRRHGTGDFISALCGPCNSSIRRRKVVPVFFHNGGGFDFHYLVRGIARLRQKERWVAYSEEELDEENFEDLSGEEAYQLASLQFREDEVDYDFAKLKFQVLVKSGERYLQIRLGPLVFLDSCNIFPAPLDALISDLRSTDKDPAKAFPLLAERRPLFARAELFKEEGRYAHPIFAKSWKKSCTFYREHVWHLLLKKLPMPFEKLTGPECWDMDALMPDKSYYDSRLTGDNCSVAKYEEIRQVVDFFGFETFGQFHDAYLHTDMALADVLETYREEFFERYQLDPVMYITGASAAWDAMLKRCVGKQQPLELIRDQTIYDIARESMITTREADSYLNKFDKERMKQLYRLLETTDYGAKDYEETHLVKAPGNRKLMPYLGFHNEESLQLRLLKFYMQRMDVRVCEVHAIVRFGCRPFMRPFIEEAYARRLVLKRAGRKLQDKVVKTSVCVQFGKAVQNQEPFKNADVFTDRKLYEREMAGPLVVDYHCYPSSAGFLGLVYKKKAQGSLLKTVPQIGTFVLDEARLDIMMYHYALRKIFDGAARKPVDPSYSLSERSSVRAIYTDTDSDIVRIFSDKNPAVKLAHENLKGDSPCFWDVGGDVVQTEKYLLALGASPQASKLAAERRGELGGFGDEGAPFTIAEVVALGPKCYSEWLTNSKQIFHKFKAKGMAKQHRKQLTHEAYRKAWLEGTPGAPVVSYRFESQNHVVNLTRVEKIGLSPFTDKVWQLDGYNSRPHGHWRNLPEPFPTLCLLAYGLHESGKSLPAIFVDKVLSFLMCDAGYLALELRGGNFVGVLRGLGSQ</sequence>
<organism evidence="1 2">
    <name type="scientific">Symbiodinium pilosum</name>
    <name type="common">Dinoflagellate</name>
    <dbReference type="NCBI Taxonomy" id="2952"/>
    <lineage>
        <taxon>Eukaryota</taxon>
        <taxon>Sar</taxon>
        <taxon>Alveolata</taxon>
        <taxon>Dinophyceae</taxon>
        <taxon>Suessiales</taxon>
        <taxon>Symbiodiniaceae</taxon>
        <taxon>Symbiodinium</taxon>
    </lineage>
</organism>
<dbReference type="AlphaFoldDB" id="A0A812P1S1"/>
<dbReference type="InterPro" id="IPR043502">
    <property type="entry name" value="DNA/RNA_pol_sf"/>
</dbReference>
<dbReference type="SUPFAM" id="SSF56672">
    <property type="entry name" value="DNA/RNA polymerases"/>
    <property type="match status" value="1"/>
</dbReference>